<feature type="transmembrane region" description="Helical" evidence="2">
    <location>
        <begin position="24"/>
        <end position="41"/>
    </location>
</feature>
<dbReference type="KEGG" id="fcy:FRACYDRAFT_243734"/>
<evidence type="ECO:0000313" key="4">
    <source>
        <dbReference type="Proteomes" id="UP000095751"/>
    </source>
</evidence>
<feature type="compositionally biased region" description="Gly residues" evidence="1">
    <location>
        <begin position="327"/>
        <end position="341"/>
    </location>
</feature>
<gene>
    <name evidence="3" type="ORF">FRACYDRAFT_243734</name>
</gene>
<dbReference type="AlphaFoldDB" id="A0A1E7F3Q5"/>
<feature type="region of interest" description="Disordered" evidence="1">
    <location>
        <begin position="300"/>
        <end position="451"/>
    </location>
</feature>
<sequence length="451" mass="49950">MAPKTKSATKGGSKRDKPPPLDQYIKPIIGVVVAVLGYYIFRGMIAKEILRVDISSESNNSINELELRELLFGEDITTGTNTNYATLCYPSNAIYPISSVFQDAANDGSAPCQFRLLDCDTAMLFTEEKKTVMERFSKSLTKKTKPIIFVSGSIGPPKQRARSEKIETTQDLRSKCLDKDVCALLLKGSKVSPKYVKDAITKLVVEYPAVTFAAVDTSVLYVKGLEAEFLPELIPGMPRFIVFKKTSGTTDKSKTENSRLKTTAIALDVDVAYGPMSNLVASVTSGSNLDDIMTKVSTTPTIKTRTKKLEKEENAKRQRRKNREEGGSGSSSGGSSGGGAFTGENDGSAEGRKAERDRRRDEHRKSNPNYKEKTPEEIKEIERQRRIRMEAEAEKWNMSPEDGDDEDGSSGSGDYMDDNEDWDQDENENDSDNDDDEEDLDLDGEEVLDLD</sequence>
<feature type="compositionally biased region" description="Basic and acidic residues" evidence="1">
    <location>
        <begin position="307"/>
        <end position="326"/>
    </location>
</feature>
<dbReference type="OrthoDB" id="43605at2759"/>
<reference evidence="3 4" key="1">
    <citation type="submission" date="2016-09" db="EMBL/GenBank/DDBJ databases">
        <title>Extensive genetic diversity and differential bi-allelic expression allows diatom success in the polar Southern Ocean.</title>
        <authorList>
            <consortium name="DOE Joint Genome Institute"/>
            <person name="Mock T."/>
            <person name="Otillar R.P."/>
            <person name="Strauss J."/>
            <person name="Dupont C."/>
            <person name="Frickenhaus S."/>
            <person name="Maumus F."/>
            <person name="Mcmullan M."/>
            <person name="Sanges R."/>
            <person name="Schmutz J."/>
            <person name="Toseland A."/>
            <person name="Valas R."/>
            <person name="Veluchamy A."/>
            <person name="Ward B.J."/>
            <person name="Allen A."/>
            <person name="Barry K."/>
            <person name="Falciatore A."/>
            <person name="Ferrante M."/>
            <person name="Fortunato A.E."/>
            <person name="Gloeckner G."/>
            <person name="Gruber A."/>
            <person name="Hipkin R."/>
            <person name="Janech M."/>
            <person name="Kroth P."/>
            <person name="Leese F."/>
            <person name="Lindquist E."/>
            <person name="Lyon B.R."/>
            <person name="Martin J."/>
            <person name="Mayer C."/>
            <person name="Parker M."/>
            <person name="Quesneville H."/>
            <person name="Raymond J."/>
            <person name="Uhlig C."/>
            <person name="Valentin K.U."/>
            <person name="Worden A.Z."/>
            <person name="Armbrust E.V."/>
            <person name="Bowler C."/>
            <person name="Green B."/>
            <person name="Moulton V."/>
            <person name="Van Oosterhout C."/>
            <person name="Grigoriev I."/>
        </authorList>
    </citation>
    <scope>NUCLEOTIDE SEQUENCE [LARGE SCALE GENOMIC DNA]</scope>
    <source>
        <strain evidence="3 4">CCMP1102</strain>
    </source>
</reference>
<evidence type="ECO:0000256" key="1">
    <source>
        <dbReference type="SAM" id="MobiDB-lite"/>
    </source>
</evidence>
<keyword evidence="4" id="KW-1185">Reference proteome</keyword>
<keyword evidence="2" id="KW-0472">Membrane</keyword>
<keyword evidence="2" id="KW-0812">Transmembrane</keyword>
<keyword evidence="2" id="KW-1133">Transmembrane helix</keyword>
<evidence type="ECO:0000313" key="3">
    <source>
        <dbReference type="EMBL" id="OEU12483.1"/>
    </source>
</evidence>
<feature type="compositionally biased region" description="Basic and acidic residues" evidence="1">
    <location>
        <begin position="349"/>
        <end position="395"/>
    </location>
</feature>
<name>A0A1E7F3Q5_9STRA</name>
<dbReference type="Proteomes" id="UP000095751">
    <property type="component" value="Unassembled WGS sequence"/>
</dbReference>
<protein>
    <submittedName>
        <fullName evidence="3">Uncharacterized protein</fullName>
    </submittedName>
</protein>
<accession>A0A1E7F3Q5</accession>
<organism evidence="3 4">
    <name type="scientific">Fragilariopsis cylindrus CCMP1102</name>
    <dbReference type="NCBI Taxonomy" id="635003"/>
    <lineage>
        <taxon>Eukaryota</taxon>
        <taxon>Sar</taxon>
        <taxon>Stramenopiles</taxon>
        <taxon>Ochrophyta</taxon>
        <taxon>Bacillariophyta</taxon>
        <taxon>Bacillariophyceae</taxon>
        <taxon>Bacillariophycidae</taxon>
        <taxon>Bacillariales</taxon>
        <taxon>Bacillariaceae</taxon>
        <taxon>Fragilariopsis</taxon>
    </lineage>
</organism>
<dbReference type="InParanoid" id="A0A1E7F3Q5"/>
<dbReference type="EMBL" id="KV784364">
    <property type="protein sequence ID" value="OEU12483.1"/>
    <property type="molecule type" value="Genomic_DNA"/>
</dbReference>
<evidence type="ECO:0000256" key="2">
    <source>
        <dbReference type="SAM" id="Phobius"/>
    </source>
</evidence>
<feature type="compositionally biased region" description="Acidic residues" evidence="1">
    <location>
        <begin position="415"/>
        <end position="451"/>
    </location>
</feature>
<proteinExistence type="predicted"/>